<dbReference type="Proteomes" id="UP000607197">
    <property type="component" value="Unassembled WGS sequence"/>
</dbReference>
<dbReference type="EMBL" id="BMPG01000003">
    <property type="protein sequence ID" value="GGL66283.1"/>
    <property type="molecule type" value="Genomic_DNA"/>
</dbReference>
<keyword evidence="5" id="KW-1185">Reference proteome</keyword>
<evidence type="ECO:0000259" key="3">
    <source>
        <dbReference type="Pfam" id="PF04967"/>
    </source>
</evidence>
<evidence type="ECO:0000313" key="4">
    <source>
        <dbReference type="EMBL" id="GGL66283.1"/>
    </source>
</evidence>
<dbReference type="Pfam" id="PF04967">
    <property type="entry name" value="HTH_10"/>
    <property type="match status" value="1"/>
</dbReference>
<protein>
    <recommendedName>
        <fullName evidence="3">HTH bat-type domain-containing protein</fullName>
    </recommendedName>
</protein>
<dbReference type="PANTHER" id="PTHR34236:SF1">
    <property type="entry name" value="DIMETHYL SULFOXIDE REDUCTASE TRANSCRIPTIONAL ACTIVATOR"/>
    <property type="match status" value="1"/>
</dbReference>
<dbReference type="InterPro" id="IPR007050">
    <property type="entry name" value="HTH_bacterioopsin"/>
</dbReference>
<feature type="domain" description="HTH bat-type" evidence="3">
    <location>
        <begin position="171"/>
        <end position="222"/>
    </location>
</feature>
<organism evidence="4 5">
    <name type="scientific">Halocalculus aciditolerans</name>
    <dbReference type="NCBI Taxonomy" id="1383812"/>
    <lineage>
        <taxon>Archaea</taxon>
        <taxon>Methanobacteriati</taxon>
        <taxon>Methanobacteriota</taxon>
        <taxon>Stenosarchaea group</taxon>
        <taxon>Halobacteria</taxon>
        <taxon>Halobacteriales</taxon>
        <taxon>Halobacteriaceae</taxon>
        <taxon>Halocalculus</taxon>
    </lineage>
</organism>
<comment type="caution">
    <text evidence="4">The sequence shown here is derived from an EMBL/GenBank/DDBJ whole genome shotgun (WGS) entry which is preliminary data.</text>
</comment>
<dbReference type="PANTHER" id="PTHR34236">
    <property type="entry name" value="DIMETHYL SULFOXIDE REDUCTASE TRANSCRIPTIONAL ACTIVATOR"/>
    <property type="match status" value="1"/>
</dbReference>
<keyword evidence="1" id="KW-0805">Transcription regulation</keyword>
<evidence type="ECO:0000256" key="1">
    <source>
        <dbReference type="ARBA" id="ARBA00023015"/>
    </source>
</evidence>
<evidence type="ECO:0000256" key="2">
    <source>
        <dbReference type="ARBA" id="ARBA00023163"/>
    </source>
</evidence>
<proteinExistence type="predicted"/>
<gene>
    <name evidence="4" type="ORF">GCM10009039_25280</name>
</gene>
<reference evidence="4" key="2">
    <citation type="submission" date="2020-09" db="EMBL/GenBank/DDBJ databases">
        <authorList>
            <person name="Sun Q."/>
            <person name="Ohkuma M."/>
        </authorList>
    </citation>
    <scope>NUCLEOTIDE SEQUENCE</scope>
    <source>
        <strain evidence="4">JCM 19596</strain>
    </source>
</reference>
<evidence type="ECO:0000313" key="5">
    <source>
        <dbReference type="Proteomes" id="UP000607197"/>
    </source>
</evidence>
<reference evidence="4" key="1">
    <citation type="journal article" date="2014" name="Int. J. Syst. Evol. Microbiol.">
        <title>Complete genome sequence of Corynebacterium casei LMG S-19264T (=DSM 44701T), isolated from a smear-ripened cheese.</title>
        <authorList>
            <consortium name="US DOE Joint Genome Institute (JGI-PGF)"/>
            <person name="Walter F."/>
            <person name="Albersmeier A."/>
            <person name="Kalinowski J."/>
            <person name="Ruckert C."/>
        </authorList>
    </citation>
    <scope>NUCLEOTIDE SEQUENCE</scope>
    <source>
        <strain evidence="4">JCM 19596</strain>
    </source>
</reference>
<accession>A0A830F5U8</accession>
<name>A0A830F5U8_9EURY</name>
<sequence>MLRVEFRTATTGTMAGLASQIASVQSIELDNAFYVEDGKWIESLTISATDPFDIEEAIGGISGATHFFSREVPSGPTNIHVRRVTLLANESYPFILGLVLRAEAIPNRIVWTKDIFEVVLTTRTWEEFRGLADEIKEALGMFDLLSVNQIESPGEPLDSGRLTEVMVTKLANEQLETLETAYTMGYFEVPREASATDVADELGVAQSTMSERLRTAERNLLEIIYGPQS</sequence>
<dbReference type="AlphaFoldDB" id="A0A830F5U8"/>
<keyword evidence="2" id="KW-0804">Transcription</keyword>